<dbReference type="Pfam" id="PF13561">
    <property type="entry name" value="adh_short_C2"/>
    <property type="match status" value="1"/>
</dbReference>
<dbReference type="GO" id="GO:0016616">
    <property type="term" value="F:oxidoreductase activity, acting on the CH-OH group of donors, NAD or NADP as acceptor"/>
    <property type="evidence" value="ECO:0007669"/>
    <property type="project" value="TreeGrafter"/>
</dbReference>
<dbReference type="PANTHER" id="PTHR42760">
    <property type="entry name" value="SHORT-CHAIN DEHYDROGENASES/REDUCTASES FAMILY MEMBER"/>
    <property type="match status" value="1"/>
</dbReference>
<dbReference type="PRINTS" id="PR00080">
    <property type="entry name" value="SDRFAMILY"/>
</dbReference>
<dbReference type="AlphaFoldDB" id="A0A6S6XZ04"/>
<dbReference type="SMART" id="SM00822">
    <property type="entry name" value="PKS_KR"/>
    <property type="match status" value="1"/>
</dbReference>
<comment type="similarity">
    <text evidence="1">Belongs to the short-chain dehydrogenases/reductases (SDR) family.</text>
</comment>
<feature type="domain" description="Ketoreductase" evidence="2">
    <location>
        <begin position="10"/>
        <end position="193"/>
    </location>
</feature>
<dbReference type="RefSeq" id="WP_145770732.1">
    <property type="nucleotide sequence ID" value="NZ_LR778301.1"/>
</dbReference>
<dbReference type="PANTHER" id="PTHR42760:SF50">
    <property type="entry name" value="SHORT-CHAIN DEHYDROGENASE-RELATED"/>
    <property type="match status" value="1"/>
</dbReference>
<evidence type="ECO:0000313" key="4">
    <source>
        <dbReference type="Proteomes" id="UP000515733"/>
    </source>
</evidence>
<proteinExistence type="inferred from homology"/>
<dbReference type="InterPro" id="IPR036291">
    <property type="entry name" value="NAD(P)-bd_dom_sf"/>
</dbReference>
<dbReference type="OrthoDB" id="8557335at2"/>
<dbReference type="KEGG" id="doe:DENOEST_3029"/>
<evidence type="ECO:0000256" key="1">
    <source>
        <dbReference type="ARBA" id="ARBA00006484"/>
    </source>
</evidence>
<dbReference type="EMBL" id="LR778301">
    <property type="protein sequence ID" value="CAB1370183.1"/>
    <property type="molecule type" value="Genomic_DNA"/>
</dbReference>
<sequence length="257" mass="26521">MSTSSRFAHKIVIVTGAASGIGRATLIRLVAEGAVALAVDLNEAGLQESVALAQATATHGGRAAHAVASIADEAAVKKTVADFVAREGGLDVLVNMAGFLRATHTQETTFEHFMNVVQVNLGGTFLFCREAMPHLIQRKGNIVNAASTSSYFGHPYMAAYAASKGGVAAMTHTLAWEFLKTGVRVNAVAPGGISTPLTQAMATGFPEGVDYSLITHLSPLNGFGQPENVAGVIAMLASADGAHINGEVIRIDGGVHS</sequence>
<reference evidence="3 4" key="1">
    <citation type="submission" date="2020-03" db="EMBL/GenBank/DDBJ databases">
        <authorList>
            <consortium name="Genoscope - CEA"/>
            <person name="William W."/>
        </authorList>
    </citation>
    <scope>NUCLEOTIDE SEQUENCE [LARGE SCALE GENOMIC DNA]</scope>
    <source>
        <strain evidence="4">DSM 16959</strain>
    </source>
</reference>
<gene>
    <name evidence="3" type="ORF">DENOEST_3029</name>
</gene>
<dbReference type="InterPro" id="IPR002347">
    <property type="entry name" value="SDR_fam"/>
</dbReference>
<dbReference type="SUPFAM" id="SSF51735">
    <property type="entry name" value="NAD(P)-binding Rossmann-fold domains"/>
    <property type="match status" value="1"/>
</dbReference>
<evidence type="ECO:0000313" key="3">
    <source>
        <dbReference type="EMBL" id="CAB1370183.1"/>
    </source>
</evidence>
<dbReference type="CDD" id="cd05233">
    <property type="entry name" value="SDR_c"/>
    <property type="match status" value="1"/>
</dbReference>
<protein>
    <submittedName>
        <fullName evidence="3">Short-chain dehydrogenase</fullName>
    </submittedName>
</protein>
<keyword evidence="4" id="KW-1185">Reference proteome</keyword>
<evidence type="ECO:0000259" key="2">
    <source>
        <dbReference type="SMART" id="SM00822"/>
    </source>
</evidence>
<dbReference type="InterPro" id="IPR020904">
    <property type="entry name" value="Sc_DH/Rdtase_CS"/>
</dbReference>
<name>A0A6S6XZ04_9PROT</name>
<dbReference type="PROSITE" id="PS00061">
    <property type="entry name" value="ADH_SHORT"/>
    <property type="match status" value="1"/>
</dbReference>
<dbReference type="PRINTS" id="PR00081">
    <property type="entry name" value="GDHRDH"/>
</dbReference>
<accession>A0A6S6XZ04</accession>
<dbReference type="FunFam" id="3.40.50.720:FF:000084">
    <property type="entry name" value="Short-chain dehydrogenase reductase"/>
    <property type="match status" value="1"/>
</dbReference>
<dbReference type="Proteomes" id="UP000515733">
    <property type="component" value="Chromosome"/>
</dbReference>
<dbReference type="InterPro" id="IPR057326">
    <property type="entry name" value="KR_dom"/>
</dbReference>
<organism evidence="3 4">
    <name type="scientific">Denitratisoma oestradiolicum</name>
    <dbReference type="NCBI Taxonomy" id="311182"/>
    <lineage>
        <taxon>Bacteria</taxon>
        <taxon>Pseudomonadati</taxon>
        <taxon>Pseudomonadota</taxon>
        <taxon>Betaproteobacteria</taxon>
        <taxon>Nitrosomonadales</taxon>
        <taxon>Sterolibacteriaceae</taxon>
        <taxon>Denitratisoma</taxon>
    </lineage>
</organism>
<dbReference type="Gene3D" id="3.40.50.720">
    <property type="entry name" value="NAD(P)-binding Rossmann-like Domain"/>
    <property type="match status" value="1"/>
</dbReference>